<keyword evidence="6" id="KW-0256">Endoplasmic reticulum</keyword>
<evidence type="ECO:0000259" key="15">
    <source>
        <dbReference type="PROSITE" id="PS50892"/>
    </source>
</evidence>
<evidence type="ECO:0008006" key="18">
    <source>
        <dbReference type="Google" id="ProtNLM"/>
    </source>
</evidence>
<evidence type="ECO:0000256" key="11">
    <source>
        <dbReference type="ARBA" id="ARBA00023136"/>
    </source>
</evidence>
<dbReference type="AlphaFoldDB" id="A0A383V4V3"/>
<evidence type="ECO:0000256" key="3">
    <source>
        <dbReference type="ARBA" id="ARBA00008025"/>
    </source>
</evidence>
<dbReference type="GO" id="GO:0006888">
    <property type="term" value="P:endoplasmic reticulum to Golgi vesicle-mediated transport"/>
    <property type="evidence" value="ECO:0007669"/>
    <property type="project" value="InterPro"/>
</dbReference>
<evidence type="ECO:0000256" key="12">
    <source>
        <dbReference type="PROSITE-ProRule" id="PRU00290"/>
    </source>
</evidence>
<keyword evidence="9" id="KW-0333">Golgi apparatus</keyword>
<dbReference type="GO" id="GO:0005484">
    <property type="term" value="F:SNAP receptor activity"/>
    <property type="evidence" value="ECO:0007669"/>
    <property type="project" value="InterPro"/>
</dbReference>
<dbReference type="Proteomes" id="UP000256970">
    <property type="component" value="Unassembled WGS sequence"/>
</dbReference>
<evidence type="ECO:0000313" key="16">
    <source>
        <dbReference type="EMBL" id="SZX59416.1"/>
    </source>
</evidence>
<dbReference type="FunFam" id="3.30.450.50:FF:000003">
    <property type="entry name" value="25.3 kDa vesicle transport protein-like"/>
    <property type="match status" value="1"/>
</dbReference>
<dbReference type="PANTHER" id="PTHR45837">
    <property type="entry name" value="VESICLE-TRAFFICKING PROTEIN SEC22B"/>
    <property type="match status" value="1"/>
</dbReference>
<evidence type="ECO:0000256" key="5">
    <source>
        <dbReference type="ARBA" id="ARBA00022692"/>
    </source>
</evidence>
<keyword evidence="8 13" id="KW-1133">Transmembrane helix</keyword>
<dbReference type="GO" id="GO:0006890">
    <property type="term" value="P:retrograde vesicle-mediated transport, Golgi to endoplasmic reticulum"/>
    <property type="evidence" value="ECO:0007669"/>
    <property type="project" value="InterPro"/>
</dbReference>
<keyword evidence="7" id="KW-0653">Protein transport</keyword>
<dbReference type="EMBL" id="FNXT01000001">
    <property type="protein sequence ID" value="SZX59416.1"/>
    <property type="molecule type" value="Genomic_DNA"/>
</dbReference>
<gene>
    <name evidence="16" type="ORF">BQ4739_LOCUS36</name>
</gene>
<dbReference type="GO" id="GO:0000139">
    <property type="term" value="C:Golgi membrane"/>
    <property type="evidence" value="ECO:0007669"/>
    <property type="project" value="UniProtKB-SubCell"/>
</dbReference>
<dbReference type="Gene3D" id="3.30.450.50">
    <property type="entry name" value="Longin domain"/>
    <property type="match status" value="1"/>
</dbReference>
<dbReference type="InterPro" id="IPR010908">
    <property type="entry name" value="Longin_dom"/>
</dbReference>
<evidence type="ECO:0000256" key="2">
    <source>
        <dbReference type="ARBA" id="ARBA00004394"/>
    </source>
</evidence>
<dbReference type="Pfam" id="PF13774">
    <property type="entry name" value="Longin"/>
    <property type="match status" value="1"/>
</dbReference>
<dbReference type="GO" id="GO:0015031">
    <property type="term" value="P:protein transport"/>
    <property type="evidence" value="ECO:0007669"/>
    <property type="project" value="UniProtKB-KW"/>
</dbReference>
<keyword evidence="10 12" id="KW-0175">Coiled coil</keyword>
<evidence type="ECO:0000256" key="1">
    <source>
        <dbReference type="ARBA" id="ARBA00004163"/>
    </source>
</evidence>
<sequence length="221" mass="25137">MVRLTMIARVSDGLPLAEGLDRDEDPELRQYDYKSQAKAIFKRLSQTQHNMREPRVAVESGPCTFYYTLDGNTCFLTLAEKGYPKKLAFQYLDELAGEFSRLYGGQVDAITRPYAFIKFDTFIQKTKKLYQDTRSQRNVAALTADLQDVHTIMSRNIAEVLGQGEKLDSMTKLSSTLAAESKTYAKRSKDLHTHALLRKYLPLAVVIGVVLLVLLFRKLLF</sequence>
<dbReference type="STRING" id="3088.A0A383V4V3"/>
<proteinExistence type="inferred from homology"/>
<evidence type="ECO:0000256" key="8">
    <source>
        <dbReference type="ARBA" id="ARBA00022989"/>
    </source>
</evidence>
<evidence type="ECO:0000256" key="10">
    <source>
        <dbReference type="ARBA" id="ARBA00023054"/>
    </source>
</evidence>
<evidence type="ECO:0000256" key="13">
    <source>
        <dbReference type="SAM" id="Phobius"/>
    </source>
</evidence>
<dbReference type="PROSITE" id="PS50892">
    <property type="entry name" value="V_SNARE"/>
    <property type="match status" value="1"/>
</dbReference>
<accession>A0A383V4V3</accession>
<dbReference type="InterPro" id="IPR044565">
    <property type="entry name" value="Sec22"/>
</dbReference>
<dbReference type="SMART" id="SM01270">
    <property type="entry name" value="Longin"/>
    <property type="match status" value="1"/>
</dbReference>
<dbReference type="SUPFAM" id="SSF64356">
    <property type="entry name" value="SNARE-like"/>
    <property type="match status" value="1"/>
</dbReference>
<reference evidence="16 17" key="1">
    <citation type="submission" date="2016-10" db="EMBL/GenBank/DDBJ databases">
        <authorList>
            <person name="Cai Z."/>
        </authorList>
    </citation>
    <scope>NUCLEOTIDE SEQUENCE [LARGE SCALE GENOMIC DNA]</scope>
</reference>
<evidence type="ECO:0000256" key="6">
    <source>
        <dbReference type="ARBA" id="ARBA00022824"/>
    </source>
</evidence>
<feature type="domain" description="V-SNARE coiled-coil homology" evidence="15">
    <location>
        <begin position="138"/>
        <end position="198"/>
    </location>
</feature>
<keyword evidence="11 13" id="KW-0472">Membrane</keyword>
<feature type="domain" description="Longin" evidence="14">
    <location>
        <begin position="6"/>
        <end position="123"/>
    </location>
</feature>
<evidence type="ECO:0000256" key="9">
    <source>
        <dbReference type="ARBA" id="ARBA00023034"/>
    </source>
</evidence>
<dbReference type="PROSITE" id="PS50859">
    <property type="entry name" value="LONGIN"/>
    <property type="match status" value="1"/>
</dbReference>
<keyword evidence="5 13" id="KW-0812">Transmembrane</keyword>
<name>A0A383V4V3_TETOB</name>
<evidence type="ECO:0000256" key="4">
    <source>
        <dbReference type="ARBA" id="ARBA00022448"/>
    </source>
</evidence>
<keyword evidence="4" id="KW-0813">Transport</keyword>
<comment type="similarity">
    <text evidence="3">Belongs to the synaptobrevin family.</text>
</comment>
<feature type="transmembrane region" description="Helical" evidence="13">
    <location>
        <begin position="196"/>
        <end position="216"/>
    </location>
</feature>
<comment type="subcellular location">
    <subcellularLocation>
        <location evidence="1">Endoplasmic reticulum membrane</location>
        <topology evidence="1">Single-pass type IV membrane protein</topology>
    </subcellularLocation>
    <subcellularLocation>
        <location evidence="2">Golgi apparatus membrane</location>
    </subcellularLocation>
</comment>
<dbReference type="InterPro" id="IPR042855">
    <property type="entry name" value="V_SNARE_CC"/>
</dbReference>
<dbReference type="CDD" id="cd15866">
    <property type="entry name" value="R-SNARE_SEC22"/>
    <property type="match status" value="1"/>
</dbReference>
<evidence type="ECO:0000256" key="7">
    <source>
        <dbReference type="ARBA" id="ARBA00022927"/>
    </source>
</evidence>
<dbReference type="SUPFAM" id="SSF58038">
    <property type="entry name" value="SNARE fusion complex"/>
    <property type="match status" value="1"/>
</dbReference>
<dbReference type="Pfam" id="PF00957">
    <property type="entry name" value="Synaptobrevin"/>
    <property type="match status" value="1"/>
</dbReference>
<dbReference type="Gene3D" id="1.20.5.110">
    <property type="match status" value="1"/>
</dbReference>
<keyword evidence="17" id="KW-1185">Reference proteome</keyword>
<dbReference type="CDD" id="cd14824">
    <property type="entry name" value="Longin"/>
    <property type="match status" value="1"/>
</dbReference>
<protein>
    <recommendedName>
        <fullName evidence="18">Longin domain-containing protein</fullName>
    </recommendedName>
</protein>
<evidence type="ECO:0000313" key="17">
    <source>
        <dbReference type="Proteomes" id="UP000256970"/>
    </source>
</evidence>
<dbReference type="InterPro" id="IPR011012">
    <property type="entry name" value="Longin-like_dom_sf"/>
</dbReference>
<dbReference type="GO" id="GO:0005789">
    <property type="term" value="C:endoplasmic reticulum membrane"/>
    <property type="evidence" value="ECO:0007669"/>
    <property type="project" value="UniProtKB-SubCell"/>
</dbReference>
<evidence type="ECO:0000259" key="14">
    <source>
        <dbReference type="PROSITE" id="PS50859"/>
    </source>
</evidence>
<organism evidence="16 17">
    <name type="scientific">Tetradesmus obliquus</name>
    <name type="common">Green alga</name>
    <name type="synonym">Acutodesmus obliquus</name>
    <dbReference type="NCBI Taxonomy" id="3088"/>
    <lineage>
        <taxon>Eukaryota</taxon>
        <taxon>Viridiplantae</taxon>
        <taxon>Chlorophyta</taxon>
        <taxon>core chlorophytes</taxon>
        <taxon>Chlorophyceae</taxon>
        <taxon>CS clade</taxon>
        <taxon>Sphaeropleales</taxon>
        <taxon>Scenedesmaceae</taxon>
        <taxon>Tetradesmus</taxon>
    </lineage>
</organism>